<organism evidence="1 2">
    <name type="scientific">Candidatus Methanofastidiosum methylothiophilum</name>
    <dbReference type="NCBI Taxonomy" id="1705564"/>
    <lineage>
        <taxon>Archaea</taxon>
        <taxon>Methanobacteriati</taxon>
        <taxon>Methanobacteriota</taxon>
        <taxon>Stenosarchaea group</taxon>
        <taxon>Candidatus Methanofastidiosia</taxon>
        <taxon>Candidatus Methanofastidiosales</taxon>
        <taxon>Candidatus Methanofastidiosaceae</taxon>
        <taxon>Candidatus Methanofastidiosum</taxon>
    </lineage>
</organism>
<gene>
    <name evidence="1" type="ORF">AMQ74_00198</name>
</gene>
<reference evidence="1 2" key="1">
    <citation type="journal article" date="2016" name="ISME J.">
        <title>Chasing the elusive Euryarchaeota class WSA2: genomes reveal a uniquely fastidious methyl-reducing methanogen.</title>
        <authorList>
            <person name="Nobu M.K."/>
            <person name="Narihiro T."/>
            <person name="Kuroda K."/>
            <person name="Mei R."/>
            <person name="Liu W.T."/>
        </authorList>
    </citation>
    <scope>NUCLEOTIDE SEQUENCE [LARGE SCALE GENOMIC DNA]</scope>
    <source>
        <strain evidence="1">U1lsi0528_Bin089</strain>
    </source>
</reference>
<proteinExistence type="predicted"/>
<evidence type="ECO:0000313" key="1">
    <source>
        <dbReference type="EMBL" id="KYC54052.1"/>
    </source>
</evidence>
<comment type="caution">
    <text evidence="1">The sequence shown here is derived from an EMBL/GenBank/DDBJ whole genome shotgun (WGS) entry which is preliminary data.</text>
</comment>
<dbReference type="EMBL" id="LNGD01000006">
    <property type="protein sequence ID" value="KYC54052.1"/>
    <property type="molecule type" value="Genomic_DNA"/>
</dbReference>
<evidence type="ECO:0000313" key="2">
    <source>
        <dbReference type="Proteomes" id="UP000075578"/>
    </source>
</evidence>
<accession>A0A150J9X8</accession>
<dbReference type="Proteomes" id="UP000075578">
    <property type="component" value="Unassembled WGS sequence"/>
</dbReference>
<dbReference type="AlphaFoldDB" id="A0A150J9X8"/>
<protein>
    <submittedName>
        <fullName evidence="1">Uncharacterized protein</fullName>
    </submittedName>
</protein>
<sequence length="159" mass="18217">MSQKIIYIAIIILFFAISPGCNSSEDGPTAKDALEDWRNQDFSVKEQRSTSKNYQSETPSGSIECPIQIVNYQQKIDGNTIFIQGDVYNYGDTSYHNPKINCVKLYVFFYNKNGTLLAEEYYYLNVGTLDYGEKYPFSVNTNLRSGTERYLVKVRCCSK</sequence>
<name>A0A150J9X8_9EURY</name>